<dbReference type="Proteomes" id="UP000466831">
    <property type="component" value="Chromosome"/>
</dbReference>
<reference evidence="1 2" key="1">
    <citation type="journal article" date="2019" name="Emerg. Microbes Infect.">
        <title>Comprehensive subspecies identification of 175 nontuberculous mycobacteria species based on 7547 genomic profiles.</title>
        <authorList>
            <person name="Matsumoto Y."/>
            <person name="Kinjo T."/>
            <person name="Motooka D."/>
            <person name="Nabeya D."/>
            <person name="Jung N."/>
            <person name="Uechi K."/>
            <person name="Horii T."/>
            <person name="Iida T."/>
            <person name="Fujita J."/>
            <person name="Nakamura S."/>
        </authorList>
    </citation>
    <scope>NUCLEOTIDE SEQUENCE [LARGE SCALE GENOMIC DNA]</scope>
    <source>
        <strain evidence="1 2">JCM 17324</strain>
    </source>
</reference>
<evidence type="ECO:0000313" key="1">
    <source>
        <dbReference type="EMBL" id="BBY09487.1"/>
    </source>
</evidence>
<name>A0ABM7J6P4_9MYCO</name>
<sequence>MTPRETSAADAAGALQADAQVRSSINVPPDTVMGLLGSADENLRSLERTLDADLHVRGNTLTIPVSPPTSPSPNA</sequence>
<dbReference type="EMBL" id="AP022584">
    <property type="protein sequence ID" value="BBY09487.1"/>
    <property type="molecule type" value="Genomic_DNA"/>
</dbReference>
<gene>
    <name evidence="1" type="ORF">MMARJ_02270</name>
</gene>
<protein>
    <submittedName>
        <fullName evidence="1">Uncharacterized protein</fullName>
    </submittedName>
</protein>
<evidence type="ECO:0000313" key="2">
    <source>
        <dbReference type="Proteomes" id="UP000466831"/>
    </source>
</evidence>
<proteinExistence type="predicted"/>
<accession>A0ABM7J6P4</accession>
<organism evidence="1 2">
    <name type="scientific">Mycobacterium marseillense</name>
    <dbReference type="NCBI Taxonomy" id="701042"/>
    <lineage>
        <taxon>Bacteria</taxon>
        <taxon>Bacillati</taxon>
        <taxon>Actinomycetota</taxon>
        <taxon>Actinomycetes</taxon>
        <taxon>Mycobacteriales</taxon>
        <taxon>Mycobacteriaceae</taxon>
        <taxon>Mycobacterium</taxon>
        <taxon>Mycobacterium avium complex (MAC)</taxon>
    </lineage>
</organism>
<keyword evidence="2" id="KW-1185">Reference proteome</keyword>